<reference evidence="2 3" key="1">
    <citation type="journal article" date="2021" name="Elife">
        <title>Chloroplast acquisition without the gene transfer in kleptoplastic sea slugs, Plakobranchus ocellatus.</title>
        <authorList>
            <person name="Maeda T."/>
            <person name="Takahashi S."/>
            <person name="Yoshida T."/>
            <person name="Shimamura S."/>
            <person name="Takaki Y."/>
            <person name="Nagai Y."/>
            <person name="Toyoda A."/>
            <person name="Suzuki Y."/>
            <person name="Arimoto A."/>
            <person name="Ishii H."/>
            <person name="Satoh N."/>
            <person name="Nishiyama T."/>
            <person name="Hasebe M."/>
            <person name="Maruyama T."/>
            <person name="Minagawa J."/>
            <person name="Obokata J."/>
            <person name="Shigenobu S."/>
        </authorList>
    </citation>
    <scope>NUCLEOTIDE SEQUENCE [LARGE SCALE GENOMIC DNA]</scope>
</reference>
<evidence type="ECO:0000313" key="2">
    <source>
        <dbReference type="EMBL" id="GFN92776.1"/>
    </source>
</evidence>
<dbReference type="EMBL" id="BLXT01002298">
    <property type="protein sequence ID" value="GFN92776.1"/>
    <property type="molecule type" value="Genomic_DNA"/>
</dbReference>
<proteinExistence type="predicted"/>
<sequence length="79" mass="9015">MANYLRMPGMLRAIRTLLLVPQRLDQAWDPSMSKTWRKRVLKTIYAYLTHSGKKTGAKKRLGDDVTEEWAGQGQTADGH</sequence>
<evidence type="ECO:0000256" key="1">
    <source>
        <dbReference type="SAM" id="MobiDB-lite"/>
    </source>
</evidence>
<organism evidence="2 3">
    <name type="scientific">Plakobranchus ocellatus</name>
    <dbReference type="NCBI Taxonomy" id="259542"/>
    <lineage>
        <taxon>Eukaryota</taxon>
        <taxon>Metazoa</taxon>
        <taxon>Spiralia</taxon>
        <taxon>Lophotrochozoa</taxon>
        <taxon>Mollusca</taxon>
        <taxon>Gastropoda</taxon>
        <taxon>Heterobranchia</taxon>
        <taxon>Euthyneura</taxon>
        <taxon>Panpulmonata</taxon>
        <taxon>Sacoglossa</taxon>
        <taxon>Placobranchoidea</taxon>
        <taxon>Plakobranchidae</taxon>
        <taxon>Plakobranchus</taxon>
    </lineage>
</organism>
<protein>
    <submittedName>
        <fullName evidence="2">Uncharacterized protein</fullName>
    </submittedName>
</protein>
<feature type="region of interest" description="Disordered" evidence="1">
    <location>
        <begin position="54"/>
        <end position="79"/>
    </location>
</feature>
<gene>
    <name evidence="2" type="ORF">PoB_001928200</name>
</gene>
<dbReference type="AlphaFoldDB" id="A0AAV3ZBX6"/>
<name>A0AAV3ZBX6_9GAST</name>
<comment type="caution">
    <text evidence="2">The sequence shown here is derived from an EMBL/GenBank/DDBJ whole genome shotgun (WGS) entry which is preliminary data.</text>
</comment>
<evidence type="ECO:0000313" key="3">
    <source>
        <dbReference type="Proteomes" id="UP000735302"/>
    </source>
</evidence>
<keyword evidence="3" id="KW-1185">Reference proteome</keyword>
<dbReference type="Proteomes" id="UP000735302">
    <property type="component" value="Unassembled WGS sequence"/>
</dbReference>
<accession>A0AAV3ZBX6</accession>